<dbReference type="Proteomes" id="UP000482960">
    <property type="component" value="Unassembled WGS sequence"/>
</dbReference>
<sequence length="290" mass="31231">MRGWLRAVLLGGLITALLTGCNPAGVDGSLTDDWKAVPEPAPFVPATGVCHAGTRPVTRTSLGLYLPLDCAGEHGFETIHVGQFTGADASSATAPELGSPAVEAAFAQCDAKAEEYLGGDWRAARLNLHLLLPSLQTWDGGGRWFRCDLSEIDAIHSAETQARSGPLRDVLKAASPLAYNCFKVVLSADERQVSQMNQVACTKAHRTEFVGIWTAPDTSHADFVKNQKGAEAGCQKLMAAYVKAPNDSALASRFTTIFYYPIEERWKAGDRGVQCFLWVYGKEATRSLKG</sequence>
<keyword evidence="4" id="KW-1185">Reference proteome</keyword>
<reference evidence="3 4" key="2">
    <citation type="submission" date="2020-03" db="EMBL/GenBank/DDBJ databases">
        <authorList>
            <person name="Ichikawa N."/>
            <person name="Kimura A."/>
            <person name="Kitahashi Y."/>
            <person name="Uohara A."/>
        </authorList>
    </citation>
    <scope>NUCLEOTIDE SEQUENCE [LARGE SCALE GENOMIC DNA]</scope>
    <source>
        <strain evidence="3 4">NBRC 108638</strain>
    </source>
</reference>
<evidence type="ECO:0000256" key="1">
    <source>
        <dbReference type="SAM" id="SignalP"/>
    </source>
</evidence>
<dbReference type="PROSITE" id="PS51257">
    <property type="entry name" value="PROKAR_LIPOPROTEIN"/>
    <property type="match status" value="1"/>
</dbReference>
<keyword evidence="1" id="KW-0732">Signal</keyword>
<evidence type="ECO:0000313" key="3">
    <source>
        <dbReference type="EMBL" id="GFJ88004.1"/>
    </source>
</evidence>
<organism evidence="3 4">
    <name type="scientific">Phytohabitans rumicis</name>
    <dbReference type="NCBI Taxonomy" id="1076125"/>
    <lineage>
        <taxon>Bacteria</taxon>
        <taxon>Bacillati</taxon>
        <taxon>Actinomycetota</taxon>
        <taxon>Actinomycetes</taxon>
        <taxon>Micromonosporales</taxon>
        <taxon>Micromonosporaceae</taxon>
    </lineage>
</organism>
<feature type="chain" id="PRO_5038393538" description="Septum formation-related domain-containing protein" evidence="1">
    <location>
        <begin position="25"/>
        <end position="290"/>
    </location>
</feature>
<dbReference type="InterPro" id="IPR026004">
    <property type="entry name" value="Septum_form"/>
</dbReference>
<proteinExistence type="predicted"/>
<evidence type="ECO:0000259" key="2">
    <source>
        <dbReference type="Pfam" id="PF13845"/>
    </source>
</evidence>
<dbReference type="EMBL" id="BLPG01000001">
    <property type="protein sequence ID" value="GFJ88004.1"/>
    <property type="molecule type" value="Genomic_DNA"/>
</dbReference>
<name>A0A6V8KVZ2_9ACTN</name>
<protein>
    <recommendedName>
        <fullName evidence="2">Septum formation-related domain-containing protein</fullName>
    </recommendedName>
</protein>
<feature type="domain" description="Septum formation-related" evidence="2">
    <location>
        <begin position="48"/>
        <end position="275"/>
    </location>
</feature>
<dbReference type="AlphaFoldDB" id="A0A6V8KVZ2"/>
<accession>A0A6V8KVZ2</accession>
<comment type="caution">
    <text evidence="3">The sequence shown here is derived from an EMBL/GenBank/DDBJ whole genome shotgun (WGS) entry which is preliminary data.</text>
</comment>
<evidence type="ECO:0000313" key="4">
    <source>
        <dbReference type="Proteomes" id="UP000482960"/>
    </source>
</evidence>
<feature type="signal peptide" evidence="1">
    <location>
        <begin position="1"/>
        <end position="24"/>
    </location>
</feature>
<dbReference type="RefSeq" id="WP_173075194.1">
    <property type="nucleotide sequence ID" value="NZ_BAABJB010000006.1"/>
</dbReference>
<dbReference type="Pfam" id="PF13845">
    <property type="entry name" value="Septum_form"/>
    <property type="match status" value="1"/>
</dbReference>
<reference evidence="3 4" key="1">
    <citation type="submission" date="2020-03" db="EMBL/GenBank/DDBJ databases">
        <title>Whole genome shotgun sequence of Phytohabitans rumicis NBRC 108638.</title>
        <authorList>
            <person name="Komaki H."/>
            <person name="Tamura T."/>
        </authorList>
    </citation>
    <scope>NUCLEOTIDE SEQUENCE [LARGE SCALE GENOMIC DNA]</scope>
    <source>
        <strain evidence="3 4">NBRC 108638</strain>
    </source>
</reference>
<gene>
    <name evidence="3" type="ORF">Prum_016460</name>
</gene>